<accession>A0A833YZ10</accession>
<evidence type="ECO:0000256" key="1">
    <source>
        <dbReference type="SAM" id="MobiDB-lite"/>
    </source>
</evidence>
<evidence type="ECO:0000313" key="2">
    <source>
        <dbReference type="EMBL" id="KAF6081770.1"/>
    </source>
</evidence>
<dbReference type="PROSITE" id="PS51257">
    <property type="entry name" value="PROKAR_LIPOPROTEIN"/>
    <property type="match status" value="1"/>
</dbReference>
<dbReference type="Proteomes" id="UP000664940">
    <property type="component" value="Unassembled WGS sequence"/>
</dbReference>
<dbReference type="EMBL" id="JABVXQ010000013">
    <property type="protein sequence ID" value="KAF6081770.1"/>
    <property type="molecule type" value="Genomic_DNA"/>
</dbReference>
<evidence type="ECO:0000313" key="3">
    <source>
        <dbReference type="Proteomes" id="UP000664940"/>
    </source>
</evidence>
<sequence length="154" mass="16606">MSAKTCASSPSYVSQGCSRTRERSTRETEETDSKVSFVVRPFEMTASPKLSLPSQPASPPLSTVLCVGVGGYLPGACLRASHRSQGSAEHRSWRGALRLSDLPGTLGGVCHYPVCGPEIRGLVAGFWLLDVIHGHEHVTEKSRVCSSNYRQCSQ</sequence>
<proteinExistence type="predicted"/>
<organism evidence="2 3">
    <name type="scientific">Phyllostomus discolor</name>
    <name type="common">pale spear-nosed bat</name>
    <dbReference type="NCBI Taxonomy" id="89673"/>
    <lineage>
        <taxon>Eukaryota</taxon>
        <taxon>Metazoa</taxon>
        <taxon>Chordata</taxon>
        <taxon>Craniata</taxon>
        <taxon>Vertebrata</taxon>
        <taxon>Euteleostomi</taxon>
        <taxon>Mammalia</taxon>
        <taxon>Eutheria</taxon>
        <taxon>Laurasiatheria</taxon>
        <taxon>Chiroptera</taxon>
        <taxon>Yangochiroptera</taxon>
        <taxon>Phyllostomidae</taxon>
        <taxon>Phyllostominae</taxon>
        <taxon>Phyllostomus</taxon>
    </lineage>
</organism>
<comment type="caution">
    <text evidence="2">The sequence shown here is derived from an EMBL/GenBank/DDBJ whole genome shotgun (WGS) entry which is preliminary data.</text>
</comment>
<dbReference type="AlphaFoldDB" id="A0A833YZ10"/>
<reference evidence="2 3" key="1">
    <citation type="journal article" date="2020" name="Nature">
        <title>Six reference-quality genomes reveal evolution of bat adaptations.</title>
        <authorList>
            <person name="Jebb D."/>
            <person name="Huang Z."/>
            <person name="Pippel M."/>
            <person name="Hughes G.M."/>
            <person name="Lavrichenko K."/>
            <person name="Devanna P."/>
            <person name="Winkler S."/>
            <person name="Jermiin L.S."/>
            <person name="Skirmuntt E.C."/>
            <person name="Katzourakis A."/>
            <person name="Burkitt-Gray L."/>
            <person name="Ray D.A."/>
            <person name="Sullivan K.A.M."/>
            <person name="Roscito J.G."/>
            <person name="Kirilenko B.M."/>
            <person name="Davalos L.M."/>
            <person name="Corthals A.P."/>
            <person name="Power M.L."/>
            <person name="Jones G."/>
            <person name="Ransome R.D."/>
            <person name="Dechmann D.K.N."/>
            <person name="Locatelli A.G."/>
            <person name="Puechmaille S.J."/>
            <person name="Fedrigo O."/>
            <person name="Jarvis E.D."/>
            <person name="Hiller M."/>
            <person name="Vernes S.C."/>
            <person name="Myers E.W."/>
            <person name="Teeling E.C."/>
        </authorList>
    </citation>
    <scope>NUCLEOTIDE SEQUENCE [LARGE SCALE GENOMIC DNA]</scope>
    <source>
        <strain evidence="2">Bat1K_MPI-CBG_1</strain>
    </source>
</reference>
<feature type="compositionally biased region" description="Basic and acidic residues" evidence="1">
    <location>
        <begin position="19"/>
        <end position="33"/>
    </location>
</feature>
<gene>
    <name evidence="2" type="ORF">HJG60_008789</name>
</gene>
<feature type="region of interest" description="Disordered" evidence="1">
    <location>
        <begin position="1"/>
        <end position="33"/>
    </location>
</feature>
<name>A0A833YZ10_9CHIR</name>
<feature type="compositionally biased region" description="Polar residues" evidence="1">
    <location>
        <begin position="1"/>
        <end position="17"/>
    </location>
</feature>
<protein>
    <submittedName>
        <fullName evidence="2">Uncharacterized protein</fullName>
    </submittedName>
</protein>